<dbReference type="PROSITE" id="PS50294">
    <property type="entry name" value="WD_REPEATS_REGION"/>
    <property type="match status" value="1"/>
</dbReference>
<feature type="region of interest" description="Disordered" evidence="5">
    <location>
        <begin position="815"/>
        <end position="841"/>
    </location>
</feature>
<dbReference type="PANTHER" id="PTHR22889">
    <property type="entry name" value="WD REPEAT-CONTAINING PROTEIN 89"/>
    <property type="match status" value="1"/>
</dbReference>
<sequence>MPFGSSLKILACQYVCRVTFAGLKAETTENNSQSSTAIDLDAGDDNLDIVEKSEDCEDDDSCSPQELEKLFKHKYKIHDEQSVTNSDNYILHLAKDDSLFCIVAGLSDGSVCLFEVNSEKGLFIQPPPSNKPLSGPPLCGIRFMDETPNLLLIGYSRGFVRLLDLRTPIEVARFENITAHKSHPKEILCFDRNSNSSLLCMGTEKHSNKVNLLCYDIRSSKELFRFWECHDDDVTALRFNPLNPYLLCSGSADCLINIYDVKIKCEENTILNTINTEDAVQKLDWHINSKGENIISCITPTNSFKCYNFYGDIIADFDRTKITKTIKRKNEFNCNLISCHNTTNNDMILITGSHLNEGSTLRSCLVQKNELTPYANFEGNKQVVRDSIFDSKTNILITGGESGTVTLWTPQSWNSSATSTTRKMTKTTNIFKEAEDVPLPSSDEESSEESCIEDDDTCTRFELEQYFQQKYSVHDETAVTLKKNYILSLDKNDSLTRLAAGLSDGSVHLFDISTERGLSYSTPDCIAPPPCIDAKNRFTICGVRFVDETPNLLLVGTTNGLVRLFDLRTPGEVGRFENNPETEAEAAAMPKDIVCFDRNSNSRVLCVGTEQHHNNVYLLFYDLRERKQMGGYFDSHQDDVTTLRFHPQNPDLLCSGSTDGLINIFDLQKNIEDDALLQTLNTESSVHRVNWHKNVYDKDIISCITHTNDFKMYECEEADLVADFDRAKITECVKRKTPANCNLIDCHNMADGGVFLLTGSNINKGEIMRSLLVQNKQLLPGVDFHGNKQIVRESVFDEKSNILITAGESGIVTLWSPQNSSKSSNSNLKAKTKKSNKSTPY</sequence>
<name>A0A0L0CAI6_LUCCU</name>
<keyword evidence="2 4" id="KW-0853">WD repeat</keyword>
<dbReference type="OrthoDB" id="25131at2759"/>
<dbReference type="STRING" id="7375.A0A0L0CAI6"/>
<accession>A0A0L0CAI6</accession>
<dbReference type="Proteomes" id="UP000037069">
    <property type="component" value="Unassembled WGS sequence"/>
</dbReference>
<dbReference type="InterPro" id="IPR039328">
    <property type="entry name" value="WDR89"/>
</dbReference>
<gene>
    <name evidence="6" type="ORF">FF38_02439</name>
</gene>
<evidence type="ECO:0000256" key="2">
    <source>
        <dbReference type="ARBA" id="ARBA00022574"/>
    </source>
</evidence>
<feature type="repeat" description="WD" evidence="4">
    <location>
        <begin position="377"/>
        <end position="418"/>
    </location>
</feature>
<reference evidence="6 7" key="1">
    <citation type="journal article" date="2015" name="Nat. Commun.">
        <title>Lucilia cuprina genome unlocks parasitic fly biology to underpin future interventions.</title>
        <authorList>
            <person name="Anstead C.A."/>
            <person name="Korhonen P.K."/>
            <person name="Young N.D."/>
            <person name="Hall R.S."/>
            <person name="Jex A.R."/>
            <person name="Murali S.C."/>
            <person name="Hughes D.S."/>
            <person name="Lee S.F."/>
            <person name="Perry T."/>
            <person name="Stroehlein A.J."/>
            <person name="Ansell B.R."/>
            <person name="Breugelmans B."/>
            <person name="Hofmann A."/>
            <person name="Qu J."/>
            <person name="Dugan S."/>
            <person name="Lee S.L."/>
            <person name="Chao H."/>
            <person name="Dinh H."/>
            <person name="Han Y."/>
            <person name="Doddapaneni H.V."/>
            <person name="Worley K.C."/>
            <person name="Muzny D.M."/>
            <person name="Ioannidis P."/>
            <person name="Waterhouse R.M."/>
            <person name="Zdobnov E.M."/>
            <person name="James P.J."/>
            <person name="Bagnall N.H."/>
            <person name="Kotze A.C."/>
            <person name="Gibbs R.A."/>
            <person name="Richards S."/>
            <person name="Batterham P."/>
            <person name="Gasser R.B."/>
        </authorList>
    </citation>
    <scope>NUCLEOTIDE SEQUENCE [LARGE SCALE GENOMIC DNA]</scope>
    <source>
        <strain evidence="6 7">LS</strain>
        <tissue evidence="6">Full body</tissue>
    </source>
</reference>
<feature type="compositionally biased region" description="Basic residues" evidence="5">
    <location>
        <begin position="830"/>
        <end position="841"/>
    </location>
</feature>
<evidence type="ECO:0000256" key="4">
    <source>
        <dbReference type="PROSITE-ProRule" id="PRU00221"/>
    </source>
</evidence>
<comment type="caution">
    <text evidence="6">The sequence shown here is derived from an EMBL/GenBank/DDBJ whole genome shotgun (WGS) entry which is preliminary data.</text>
</comment>
<dbReference type="AlphaFoldDB" id="A0A0L0CAI6"/>
<protein>
    <recommendedName>
        <fullName evidence="1">WD repeat-containing protein 89</fullName>
    </recommendedName>
</protein>
<dbReference type="Pfam" id="PF00400">
    <property type="entry name" value="WD40"/>
    <property type="match status" value="2"/>
</dbReference>
<evidence type="ECO:0000313" key="6">
    <source>
        <dbReference type="EMBL" id="KNC29267.1"/>
    </source>
</evidence>
<dbReference type="SMART" id="SM00320">
    <property type="entry name" value="WD40"/>
    <property type="match status" value="8"/>
</dbReference>
<dbReference type="PANTHER" id="PTHR22889:SF0">
    <property type="entry name" value="WD REPEAT-CONTAINING PROTEIN 89"/>
    <property type="match status" value="1"/>
</dbReference>
<dbReference type="InterPro" id="IPR036322">
    <property type="entry name" value="WD40_repeat_dom_sf"/>
</dbReference>
<organism evidence="6 7">
    <name type="scientific">Lucilia cuprina</name>
    <name type="common">Green bottle fly</name>
    <name type="synonym">Australian sheep blowfly</name>
    <dbReference type="NCBI Taxonomy" id="7375"/>
    <lineage>
        <taxon>Eukaryota</taxon>
        <taxon>Metazoa</taxon>
        <taxon>Ecdysozoa</taxon>
        <taxon>Arthropoda</taxon>
        <taxon>Hexapoda</taxon>
        <taxon>Insecta</taxon>
        <taxon>Pterygota</taxon>
        <taxon>Neoptera</taxon>
        <taxon>Endopterygota</taxon>
        <taxon>Diptera</taxon>
        <taxon>Brachycera</taxon>
        <taxon>Muscomorpha</taxon>
        <taxon>Oestroidea</taxon>
        <taxon>Calliphoridae</taxon>
        <taxon>Luciliinae</taxon>
        <taxon>Lucilia</taxon>
    </lineage>
</organism>
<evidence type="ECO:0000313" key="7">
    <source>
        <dbReference type="Proteomes" id="UP000037069"/>
    </source>
</evidence>
<dbReference type="EMBL" id="JRES01000678">
    <property type="protein sequence ID" value="KNC29267.1"/>
    <property type="molecule type" value="Genomic_DNA"/>
</dbReference>
<dbReference type="SUPFAM" id="SSF50978">
    <property type="entry name" value="WD40 repeat-like"/>
    <property type="match status" value="2"/>
</dbReference>
<feature type="compositionally biased region" description="Low complexity" evidence="5">
    <location>
        <begin position="819"/>
        <end position="829"/>
    </location>
</feature>
<evidence type="ECO:0000256" key="3">
    <source>
        <dbReference type="ARBA" id="ARBA00022737"/>
    </source>
</evidence>
<keyword evidence="7" id="KW-1185">Reference proteome</keyword>
<proteinExistence type="predicted"/>
<keyword evidence="3" id="KW-0677">Repeat</keyword>
<evidence type="ECO:0000256" key="1">
    <source>
        <dbReference type="ARBA" id="ARBA00021125"/>
    </source>
</evidence>
<evidence type="ECO:0000256" key="5">
    <source>
        <dbReference type="SAM" id="MobiDB-lite"/>
    </source>
</evidence>
<dbReference type="InterPro" id="IPR001680">
    <property type="entry name" value="WD40_rpt"/>
</dbReference>
<dbReference type="Gene3D" id="2.130.10.10">
    <property type="entry name" value="YVTN repeat-like/Quinoprotein amine dehydrogenase"/>
    <property type="match status" value="3"/>
</dbReference>
<dbReference type="PROSITE" id="PS50082">
    <property type="entry name" value="WD_REPEATS_2"/>
    <property type="match status" value="3"/>
</dbReference>
<feature type="repeat" description="WD" evidence="4">
    <location>
        <begin position="633"/>
        <end position="668"/>
    </location>
</feature>
<feature type="repeat" description="WD" evidence="4">
    <location>
        <begin position="784"/>
        <end position="825"/>
    </location>
</feature>
<dbReference type="InterPro" id="IPR015943">
    <property type="entry name" value="WD40/YVTN_repeat-like_dom_sf"/>
</dbReference>